<dbReference type="PANTHER" id="PTHR43580:SF2">
    <property type="entry name" value="CYTOKINE-LIKE NUCLEAR FACTOR N-PAC"/>
    <property type="match status" value="1"/>
</dbReference>
<dbReference type="InterPro" id="IPR051265">
    <property type="entry name" value="HIBADH-related_NP60_sf"/>
</dbReference>
<feature type="domain" description="6-phosphogluconate dehydrogenase NADP-binding" evidence="3">
    <location>
        <begin position="13"/>
        <end position="164"/>
    </location>
</feature>
<dbReference type="Gene3D" id="3.40.50.720">
    <property type="entry name" value="NAD(P)-binding Rossmann-like Domain"/>
    <property type="match status" value="1"/>
</dbReference>
<evidence type="ECO:0000259" key="3">
    <source>
        <dbReference type="Pfam" id="PF03446"/>
    </source>
</evidence>
<dbReference type="PANTHER" id="PTHR43580">
    <property type="entry name" value="OXIDOREDUCTASE GLYR1-RELATED"/>
    <property type="match status" value="1"/>
</dbReference>
<dbReference type="InterPro" id="IPR048666">
    <property type="entry name" value="RedAm-like_C"/>
</dbReference>
<organism evidence="5 6">
    <name type="scientific">Nocardia albiluteola</name>
    <dbReference type="NCBI Taxonomy" id="2842303"/>
    <lineage>
        <taxon>Bacteria</taxon>
        <taxon>Bacillati</taxon>
        <taxon>Actinomycetota</taxon>
        <taxon>Actinomycetes</taxon>
        <taxon>Mycobacteriales</taxon>
        <taxon>Nocardiaceae</taxon>
        <taxon>Nocardia</taxon>
    </lineage>
</organism>
<feature type="domain" description="NADPH-dependent reductive aminase-like C-terminal" evidence="4">
    <location>
        <begin position="168"/>
        <end position="292"/>
    </location>
</feature>
<dbReference type="PIRSF" id="PIRSF000103">
    <property type="entry name" value="HIBADH"/>
    <property type="match status" value="1"/>
</dbReference>
<comment type="similarity">
    <text evidence="1">Belongs to the HIBADH-related family.</text>
</comment>
<evidence type="ECO:0000256" key="1">
    <source>
        <dbReference type="ARBA" id="ARBA00009080"/>
    </source>
</evidence>
<dbReference type="Gene3D" id="1.10.1040.10">
    <property type="entry name" value="N-(1-d-carboxylethyl)-l-norvaline Dehydrogenase, domain 2"/>
    <property type="match status" value="1"/>
</dbReference>
<dbReference type="Pfam" id="PF03446">
    <property type="entry name" value="NAD_binding_2"/>
    <property type="match status" value="1"/>
</dbReference>
<accession>A0ABS6AT33</accession>
<sequence>MTSPTTTPISTGVTMLGLGAMGSALAARLLAAGHPVTVWNRSVGRDADLVERGARRAETVADAVTAQPLIVACLLRHPSVHHTLDPVVAQLRGKTLVNLTTTTPNEARELAAWAAEHGIDYLDGAILAVPAMIGSPGAQVFYGGSQAAFDQHRKVLDTWATSIFDGSDAGRASLIDLAMLSAMYQMFAGFIHGAAMVGSEGMTATEFAARTTPFISAMTASFAGFARIIDGGDYAVAGQQSLDFSDLSYIVRASDEQGVNPATLAAVQALIGRQVAAGHGSEGFSRIYESFRAAEVTVGGGRETVGGSHDERYM</sequence>
<dbReference type="InterPro" id="IPR036291">
    <property type="entry name" value="NAD(P)-bd_dom_sf"/>
</dbReference>
<evidence type="ECO:0000313" key="6">
    <source>
        <dbReference type="Proteomes" id="UP000733379"/>
    </source>
</evidence>
<dbReference type="InterPro" id="IPR015815">
    <property type="entry name" value="HIBADH-related"/>
</dbReference>
<dbReference type="Pfam" id="PF21761">
    <property type="entry name" value="RedAm-like_C"/>
    <property type="match status" value="1"/>
</dbReference>
<dbReference type="SUPFAM" id="SSF51735">
    <property type="entry name" value="NAD(P)-binding Rossmann-fold domains"/>
    <property type="match status" value="1"/>
</dbReference>
<proteinExistence type="inferred from homology"/>
<protein>
    <submittedName>
        <fullName evidence="5">NAD(P)-binding domain-containing protein</fullName>
    </submittedName>
</protein>
<keyword evidence="2" id="KW-0560">Oxidoreductase</keyword>
<evidence type="ECO:0000313" key="5">
    <source>
        <dbReference type="EMBL" id="MBU3061192.1"/>
    </source>
</evidence>
<dbReference type="InterPro" id="IPR006115">
    <property type="entry name" value="6PGDH_NADP-bd"/>
</dbReference>
<name>A0ABS6AT33_9NOCA</name>
<evidence type="ECO:0000259" key="4">
    <source>
        <dbReference type="Pfam" id="PF21761"/>
    </source>
</evidence>
<dbReference type="InterPro" id="IPR013328">
    <property type="entry name" value="6PGD_dom2"/>
</dbReference>
<reference evidence="5 6" key="1">
    <citation type="submission" date="2021-06" db="EMBL/GenBank/DDBJ databases">
        <title>Actinomycetes sequencing.</title>
        <authorList>
            <person name="Shan Q."/>
        </authorList>
    </citation>
    <scope>NUCLEOTIDE SEQUENCE [LARGE SCALE GENOMIC DNA]</scope>
    <source>
        <strain evidence="5 6">NEAU-G5</strain>
    </source>
</reference>
<keyword evidence="6" id="KW-1185">Reference proteome</keyword>
<comment type="caution">
    <text evidence="5">The sequence shown here is derived from an EMBL/GenBank/DDBJ whole genome shotgun (WGS) entry which is preliminary data.</text>
</comment>
<dbReference type="Proteomes" id="UP000733379">
    <property type="component" value="Unassembled WGS sequence"/>
</dbReference>
<dbReference type="EMBL" id="JAHKNI010000002">
    <property type="protein sequence ID" value="MBU3061192.1"/>
    <property type="molecule type" value="Genomic_DNA"/>
</dbReference>
<gene>
    <name evidence="5" type="ORF">KO481_06605</name>
</gene>
<dbReference type="RefSeq" id="WP_215916111.1">
    <property type="nucleotide sequence ID" value="NZ_JAHKNI010000002.1"/>
</dbReference>
<evidence type="ECO:0000256" key="2">
    <source>
        <dbReference type="ARBA" id="ARBA00023002"/>
    </source>
</evidence>